<feature type="region of interest" description="Disordered" evidence="7">
    <location>
        <begin position="67"/>
        <end position="106"/>
    </location>
</feature>
<reference evidence="9 10" key="1">
    <citation type="journal article" date="2018" name="BMC Genomics">
        <title>The genome of Naegleria lovaniensis, the basis for a comparative approach to unravel pathogenicity factors of the human pathogenic amoeba N. fowleri.</title>
        <authorList>
            <person name="Liechti N."/>
            <person name="Schurch N."/>
            <person name="Bruggmann R."/>
            <person name="Wittwer M."/>
        </authorList>
    </citation>
    <scope>NUCLEOTIDE SEQUENCE [LARGE SCALE GENOMIC DNA]</scope>
    <source>
        <strain evidence="9 10">ATCC 30569</strain>
    </source>
</reference>
<keyword evidence="2 6" id="KW-0645">Protease</keyword>
<dbReference type="PROSITE" id="PS00139">
    <property type="entry name" value="THIOL_PROTEASE_CYS"/>
    <property type="match status" value="1"/>
</dbReference>
<feature type="domain" description="Calpain catalytic" evidence="8">
    <location>
        <begin position="208"/>
        <end position="584"/>
    </location>
</feature>
<dbReference type="AlphaFoldDB" id="A0AA88KKL4"/>
<evidence type="ECO:0000256" key="5">
    <source>
        <dbReference type="PIRSR" id="PIRSR622684-1"/>
    </source>
</evidence>
<dbReference type="PRINTS" id="PR00704">
    <property type="entry name" value="CALPAIN"/>
</dbReference>
<feature type="active site" evidence="5 6">
    <location>
        <position position="266"/>
    </location>
</feature>
<dbReference type="PANTHER" id="PTHR10183:SF379">
    <property type="entry name" value="CALPAIN-5"/>
    <property type="match status" value="1"/>
</dbReference>
<dbReference type="InterPro" id="IPR022684">
    <property type="entry name" value="Calpain_cysteine_protease"/>
</dbReference>
<evidence type="ECO:0000256" key="2">
    <source>
        <dbReference type="ARBA" id="ARBA00022670"/>
    </source>
</evidence>
<evidence type="ECO:0000256" key="1">
    <source>
        <dbReference type="ARBA" id="ARBA00007623"/>
    </source>
</evidence>
<dbReference type="Gene3D" id="3.90.70.10">
    <property type="entry name" value="Cysteine proteinases"/>
    <property type="match status" value="1"/>
</dbReference>
<dbReference type="InterPro" id="IPR000169">
    <property type="entry name" value="Pept_cys_AS"/>
</dbReference>
<accession>A0AA88KKL4</accession>
<keyword evidence="4 6" id="KW-0788">Thiol protease</keyword>
<dbReference type="GeneID" id="68101015"/>
<feature type="active site" evidence="5 6">
    <location>
        <position position="486"/>
    </location>
</feature>
<dbReference type="GO" id="GO:0004198">
    <property type="term" value="F:calcium-dependent cysteine-type endopeptidase activity"/>
    <property type="evidence" value="ECO:0007669"/>
    <property type="project" value="InterPro"/>
</dbReference>
<gene>
    <name evidence="9" type="ORF">C9374_008561</name>
</gene>
<dbReference type="Pfam" id="PF00648">
    <property type="entry name" value="Peptidase_C2"/>
    <property type="match status" value="1"/>
</dbReference>
<dbReference type="PANTHER" id="PTHR10183">
    <property type="entry name" value="CALPAIN"/>
    <property type="match status" value="1"/>
</dbReference>
<sequence>MYNNNHQPHFTVDQNQQQGPLYGQPGQPQQQQPYYAQPSLPQQQQYPYGQVSNPNCYFQPSYIQSYPYQPQQPSSSMNPSVQQQQPSSSWTYSYPNSQPQPPTQQQVQYPTIMNNNNFISQQQQPYNIPSAYQQQQQPSLLLQTPSVYPPHVQQFSPQQSQPVSWTTPPSYYGQQLIVDQHSQQQQQQHNPQYSSSLFQPGTTVLNEPFTDSEFPPNETSLGHSKKKMKENNYGSFKRASELCENPQLIIDGIDISDIIQGQFGDCWLLSSLAAVARFPHLIAHLFVRFNISMGQYTLRLFWRNEWKNVTVDDYVPVTSEGEPMVVRSKNPNELWPTIVEKAIAKLFGSYSKVEGGDGTLGIYLFTGCVPQFELLKNCKHEDYQALRTQQDDDDDNEEEYEEDDQNEEECEEEIEDVDGGGGLSRDEIWECILTAFNNGNMIGFATEDHSGLGDEFVSETGIVGGHYYALVDAREYKGHQLVKLRNPWGNTEWKGDWSDVSPQMTDQVRRELNNTSSLETFSLIQQLCANTGLLPLNEDTASDIGNSSRGRRKKQVLDPDDGVFWISLDDVIDNFRTMAIGHLTNIDYLYKEENAFGFKFDRNLLHAIHKSSTFPIYKQILVHDDKDLVTEDEETGTKILTQKFSLTLGEACQVLVALRMVHNDMLKYSTYLELVCDDLDVKSNGLYVFTGTCLTFPKGKHTFHVNSESRNGKFSDIEVTLLWENRKVHLMLNEEEVECNDEWYDEE</sequence>
<evidence type="ECO:0000256" key="7">
    <source>
        <dbReference type="SAM" id="MobiDB-lite"/>
    </source>
</evidence>
<feature type="active site" evidence="5 6">
    <location>
        <position position="466"/>
    </location>
</feature>
<dbReference type="InterPro" id="IPR038765">
    <property type="entry name" value="Papain-like_cys_pep_sf"/>
</dbReference>
<protein>
    <recommendedName>
        <fullName evidence="8">Calpain catalytic domain-containing protein</fullName>
    </recommendedName>
</protein>
<dbReference type="PROSITE" id="PS50203">
    <property type="entry name" value="CALPAIN_CAT"/>
    <property type="match status" value="1"/>
</dbReference>
<dbReference type="EMBL" id="PYSW02000035">
    <property type="protein sequence ID" value="KAG2377939.1"/>
    <property type="molecule type" value="Genomic_DNA"/>
</dbReference>
<evidence type="ECO:0000256" key="3">
    <source>
        <dbReference type="ARBA" id="ARBA00022801"/>
    </source>
</evidence>
<proteinExistence type="inferred from homology"/>
<feature type="region of interest" description="Disordered" evidence="7">
    <location>
        <begin position="206"/>
        <end position="228"/>
    </location>
</feature>
<dbReference type="RefSeq" id="XP_044545201.1">
    <property type="nucleotide sequence ID" value="XM_044698651.1"/>
</dbReference>
<feature type="region of interest" description="Disordered" evidence="7">
    <location>
        <begin position="1"/>
        <end position="35"/>
    </location>
</feature>
<comment type="caution">
    <text evidence="9">The sequence shown here is derived from an EMBL/GenBank/DDBJ whole genome shotgun (WGS) entry which is preliminary data.</text>
</comment>
<keyword evidence="3 6" id="KW-0378">Hydrolase</keyword>
<dbReference type="SMART" id="SM00230">
    <property type="entry name" value="CysPc"/>
    <property type="match status" value="1"/>
</dbReference>
<feature type="compositionally biased region" description="Acidic residues" evidence="7">
    <location>
        <begin position="391"/>
        <end position="418"/>
    </location>
</feature>
<dbReference type="Proteomes" id="UP000816034">
    <property type="component" value="Unassembled WGS sequence"/>
</dbReference>
<evidence type="ECO:0000256" key="4">
    <source>
        <dbReference type="ARBA" id="ARBA00022807"/>
    </source>
</evidence>
<evidence type="ECO:0000313" key="10">
    <source>
        <dbReference type="Proteomes" id="UP000816034"/>
    </source>
</evidence>
<dbReference type="InterPro" id="IPR001300">
    <property type="entry name" value="Peptidase_C2_calpain_cat"/>
</dbReference>
<evidence type="ECO:0000313" key="9">
    <source>
        <dbReference type="EMBL" id="KAG2377939.1"/>
    </source>
</evidence>
<dbReference type="SUPFAM" id="SSF54001">
    <property type="entry name" value="Cysteine proteinases"/>
    <property type="match status" value="1"/>
</dbReference>
<feature type="compositionally biased region" description="Low complexity" evidence="7">
    <location>
        <begin position="14"/>
        <end position="35"/>
    </location>
</feature>
<organism evidence="9 10">
    <name type="scientific">Naegleria lovaniensis</name>
    <name type="common">Amoeba</name>
    <dbReference type="NCBI Taxonomy" id="51637"/>
    <lineage>
        <taxon>Eukaryota</taxon>
        <taxon>Discoba</taxon>
        <taxon>Heterolobosea</taxon>
        <taxon>Tetramitia</taxon>
        <taxon>Eutetramitia</taxon>
        <taxon>Vahlkampfiidae</taxon>
        <taxon>Naegleria</taxon>
    </lineage>
</organism>
<evidence type="ECO:0000259" key="8">
    <source>
        <dbReference type="PROSITE" id="PS50203"/>
    </source>
</evidence>
<dbReference type="GO" id="GO:0006508">
    <property type="term" value="P:proteolysis"/>
    <property type="evidence" value="ECO:0007669"/>
    <property type="project" value="UniProtKB-KW"/>
</dbReference>
<name>A0AA88KKL4_NAELO</name>
<feature type="region of interest" description="Disordered" evidence="7">
    <location>
        <begin position="387"/>
        <end position="422"/>
    </location>
</feature>
<comment type="similarity">
    <text evidence="1">Belongs to the peptidase C2 family.</text>
</comment>
<evidence type="ECO:0000256" key="6">
    <source>
        <dbReference type="PROSITE-ProRule" id="PRU00239"/>
    </source>
</evidence>
<keyword evidence="10" id="KW-1185">Reference proteome</keyword>